<sequence length="341" mass="37245">MAVPSSSATSSINPYDYLKIVPNPDGTLTRLTEIPDLPSTGDSDLLQSVLTKDVILNPTNKTWARIFRPRDSAPNSRLPLVIYFHGGGFILFSAATQPFHLSCARMASQLPAVVMSVDYRLAPEHRLPAAYHDAVGSLLWVKKQAMAESGEGESWVKDYADVSMCFLMGSSAGGNIVYHAGLRALGLDLGSVKINGLILNQPYFGGTRRTESELRLSEDRIIPLPVNDLMWELALPNGADRDHEYSNPNGSHLQHRVKNAEIGIGSQPLPLPRCLVRGHGGDPLIDRQKEIVKMLEGCGVHVDARFYDDGCHGVELFEPAKAEALLVDIKAFVYSSSAPKM</sequence>
<evidence type="ECO:0000313" key="3">
    <source>
        <dbReference type="Proteomes" id="UP000189703"/>
    </source>
</evidence>
<dbReference type="PROSITE" id="PS01173">
    <property type="entry name" value="LIPASE_GDXG_HIS"/>
    <property type="match status" value="1"/>
</dbReference>
<dbReference type="Proteomes" id="UP000189703">
    <property type="component" value="Unplaced"/>
</dbReference>
<evidence type="ECO:0000313" key="4">
    <source>
        <dbReference type="RefSeq" id="XP_010272623.1"/>
    </source>
</evidence>
<dbReference type="InterPro" id="IPR013094">
    <property type="entry name" value="AB_hydrolase_3"/>
</dbReference>
<dbReference type="InterPro" id="IPR050466">
    <property type="entry name" value="Carboxylest/Gibb_receptor"/>
</dbReference>
<dbReference type="OMA" id="NELWIRA"/>
<comment type="similarity">
    <text evidence="1">Belongs to the 'GDXG' lipolytic enzyme family.</text>
</comment>
<dbReference type="InterPro" id="IPR002168">
    <property type="entry name" value="Lipase_GDXG_HIS_AS"/>
</dbReference>
<dbReference type="AlphaFoldDB" id="A0A1U8B8J2"/>
<dbReference type="FunCoup" id="A0A1U8B8J2">
    <property type="interactions" value="215"/>
</dbReference>
<organism evidence="3 4">
    <name type="scientific">Nelumbo nucifera</name>
    <name type="common">Sacred lotus</name>
    <dbReference type="NCBI Taxonomy" id="4432"/>
    <lineage>
        <taxon>Eukaryota</taxon>
        <taxon>Viridiplantae</taxon>
        <taxon>Streptophyta</taxon>
        <taxon>Embryophyta</taxon>
        <taxon>Tracheophyta</taxon>
        <taxon>Spermatophyta</taxon>
        <taxon>Magnoliopsida</taxon>
        <taxon>Proteales</taxon>
        <taxon>Nelumbonaceae</taxon>
        <taxon>Nelumbo</taxon>
    </lineage>
</organism>
<name>A0A1U8B8J2_NELNU</name>
<evidence type="ECO:0000256" key="1">
    <source>
        <dbReference type="ARBA" id="ARBA00010515"/>
    </source>
</evidence>
<dbReference type="KEGG" id="nnu:104608360"/>
<dbReference type="InterPro" id="IPR029058">
    <property type="entry name" value="AB_hydrolase_fold"/>
</dbReference>
<keyword evidence="2" id="KW-0378">Hydrolase</keyword>
<dbReference type="Pfam" id="PF07859">
    <property type="entry name" value="Abhydrolase_3"/>
    <property type="match status" value="1"/>
</dbReference>
<protein>
    <submittedName>
        <fullName evidence="4">Probable carboxylesterase 8</fullName>
    </submittedName>
</protein>
<dbReference type="SUPFAM" id="SSF53474">
    <property type="entry name" value="alpha/beta-Hydrolases"/>
    <property type="match status" value="1"/>
</dbReference>
<gene>
    <name evidence="4" type="primary">LOC104608360</name>
</gene>
<dbReference type="OrthoDB" id="408631at2759"/>
<dbReference type="GO" id="GO:0016787">
    <property type="term" value="F:hydrolase activity"/>
    <property type="evidence" value="ECO:0007669"/>
    <property type="project" value="UniProtKB-KW"/>
</dbReference>
<dbReference type="Gene3D" id="3.40.50.1820">
    <property type="entry name" value="alpha/beta hydrolase"/>
    <property type="match status" value="1"/>
</dbReference>
<accession>A0A1U8B8J2</accession>
<dbReference type="PANTHER" id="PTHR23024">
    <property type="entry name" value="ARYLACETAMIDE DEACETYLASE"/>
    <property type="match status" value="1"/>
</dbReference>
<reference evidence="4" key="1">
    <citation type="submission" date="2025-08" db="UniProtKB">
        <authorList>
            <consortium name="RefSeq"/>
        </authorList>
    </citation>
    <scope>IDENTIFICATION</scope>
</reference>
<proteinExistence type="inferred from homology"/>
<evidence type="ECO:0000256" key="2">
    <source>
        <dbReference type="ARBA" id="ARBA00022801"/>
    </source>
</evidence>
<keyword evidence="3" id="KW-1185">Reference proteome</keyword>
<dbReference type="GeneID" id="104608360"/>
<dbReference type="eggNOG" id="KOG1515">
    <property type="taxonomic scope" value="Eukaryota"/>
</dbReference>
<dbReference type="RefSeq" id="XP_010272623.1">
    <property type="nucleotide sequence ID" value="XM_010274321.2"/>
</dbReference>
<dbReference type="PANTHER" id="PTHR23024:SF113">
    <property type="entry name" value="CARBOXYLESTERASE 8-RELATED"/>
    <property type="match status" value="1"/>
</dbReference>